<evidence type="ECO:0000259" key="12">
    <source>
        <dbReference type="Pfam" id="PF08532"/>
    </source>
</evidence>
<evidence type="ECO:0000256" key="4">
    <source>
        <dbReference type="ARBA" id="ARBA00022723"/>
    </source>
</evidence>
<evidence type="ECO:0000259" key="13">
    <source>
        <dbReference type="Pfam" id="PF08533"/>
    </source>
</evidence>
<dbReference type="GO" id="GO:0009341">
    <property type="term" value="C:beta-galactosidase complex"/>
    <property type="evidence" value="ECO:0007669"/>
    <property type="project" value="InterPro"/>
</dbReference>
<dbReference type="InterPro" id="IPR013738">
    <property type="entry name" value="Beta_galactosidase_Trimer"/>
</dbReference>
<evidence type="ECO:0000256" key="8">
    <source>
        <dbReference type="PIRNR" id="PIRNR001084"/>
    </source>
</evidence>
<proteinExistence type="inferred from homology"/>
<sequence>MKVLERKPLSVWRTLNLDGFMVGVPHYPEHVDESYWDRDAERMAAAGFNTVRMAEFAWHIMELHEDHFDFSLFDKAIVGLAKHGIKTILCTPTATPPRWLTAKYPEVLRVDANGRQASHGSRQHCDTTSPVLRRHSQRITQVMAEHYRDNPHVIGWQTDNELNTTTSESYSPSALIEFQKFCRAKYGTIDALNFAWGGDFWATAYQTFEQIVFPQPMNPSFSSPGHVQDYHRFLAFATALFQHDQVEILRAINPAWFIFHNLGNLADIDFRGQFGQDLDFIGFDIYPFLYDEMRRGGGHAITQAFHLDQCRAYSGNFIVPEQASGLGSQPGFSSSVPEPGEMRRMAMTSVSRGADGLMFFRWRPAHFGAEIYWNGIIDHDDVPRRRYEEAKQFASDIRKIEDKLLGTTVRMDVAIAGADFDNQEAYKTYAIGLPSPMQDAAHLHRACYEAGIACGFIHPEDDLSRIKALYVPHWVMWKEEWSPAVEKFVADGGTLILSAMTGTRDDNNHIIRTQAPGKALSELSGVRVYEFGPVSAPGADGLFTGFREGGIGSHQPSPRPAATSASRKYAYTIGNRQLEAGHLYEKLETTADTETVGRWSDRFLEGTPMLTRRRHGHGQVYYLGTYLTAPLAEVVRELLVSNGVAAPLVQDLPDGVEVSLREGGGRRLLFVLNTEHETKIVNLPAGTDLLTGKAISGTTELAGYGVLVIEQSV</sequence>
<accession>A0A1C3W3W5</accession>
<dbReference type="STRING" id="410764.GA0061103_4810"/>
<dbReference type="InterPro" id="IPR003476">
    <property type="entry name" value="Glyco_hydro_42"/>
</dbReference>
<feature type="domain" description="Beta-galactosidase C-terminal" evidence="13">
    <location>
        <begin position="655"/>
        <end position="710"/>
    </location>
</feature>
<dbReference type="GO" id="GO:0046872">
    <property type="term" value="F:metal ion binding"/>
    <property type="evidence" value="ECO:0007669"/>
    <property type="project" value="UniProtKB-KW"/>
</dbReference>
<feature type="binding site" evidence="10">
    <location>
        <position position="160"/>
    </location>
    <ligand>
        <name>substrate</name>
    </ligand>
</feature>
<evidence type="ECO:0000313" key="15">
    <source>
        <dbReference type="Proteomes" id="UP000199101"/>
    </source>
</evidence>
<dbReference type="CDD" id="cd03143">
    <property type="entry name" value="A4_beta-galactosidase_middle_domain"/>
    <property type="match status" value="1"/>
</dbReference>
<dbReference type="PANTHER" id="PTHR36447:SF2">
    <property type="entry name" value="BETA-GALACTOSIDASE YESZ"/>
    <property type="match status" value="1"/>
</dbReference>
<dbReference type="OrthoDB" id="9800974at2"/>
<dbReference type="Pfam" id="PF08533">
    <property type="entry name" value="Glyco_hydro_42C"/>
    <property type="match status" value="1"/>
</dbReference>
<evidence type="ECO:0000256" key="9">
    <source>
        <dbReference type="PIRSR" id="PIRSR001084-1"/>
    </source>
</evidence>
<dbReference type="Gene3D" id="2.60.40.1180">
    <property type="entry name" value="Golgi alpha-mannosidase II"/>
    <property type="match status" value="1"/>
</dbReference>
<organism evidence="14 15">
    <name type="scientific">Rhizobium multihospitium</name>
    <dbReference type="NCBI Taxonomy" id="410764"/>
    <lineage>
        <taxon>Bacteria</taxon>
        <taxon>Pseudomonadati</taxon>
        <taxon>Pseudomonadota</taxon>
        <taxon>Alphaproteobacteria</taxon>
        <taxon>Hyphomicrobiales</taxon>
        <taxon>Rhizobiaceae</taxon>
        <taxon>Rhizobium/Agrobacterium group</taxon>
        <taxon>Rhizobium</taxon>
    </lineage>
</organism>
<evidence type="ECO:0000256" key="5">
    <source>
        <dbReference type="ARBA" id="ARBA00022801"/>
    </source>
</evidence>
<dbReference type="InterPro" id="IPR013739">
    <property type="entry name" value="Beta_galactosidase_C"/>
</dbReference>
<dbReference type="AlphaFoldDB" id="A0A1C3W3W5"/>
<dbReference type="Gene3D" id="3.40.50.880">
    <property type="match status" value="1"/>
</dbReference>
<dbReference type="SUPFAM" id="SSF52317">
    <property type="entry name" value="Class I glutamine amidotransferase-like"/>
    <property type="match status" value="1"/>
</dbReference>
<feature type="active site" description="Nucleophile" evidence="9">
    <location>
        <position position="321"/>
    </location>
</feature>
<dbReference type="GO" id="GO:0004565">
    <property type="term" value="F:beta-galactosidase activity"/>
    <property type="evidence" value="ECO:0007669"/>
    <property type="project" value="UniProtKB-EC"/>
</dbReference>
<dbReference type="InterPro" id="IPR013780">
    <property type="entry name" value="Glyco_hydro_b"/>
</dbReference>
<dbReference type="Gene3D" id="3.20.20.80">
    <property type="entry name" value="Glycosidases"/>
    <property type="match status" value="1"/>
</dbReference>
<dbReference type="Pfam" id="PF08532">
    <property type="entry name" value="Glyco_hydro_42M"/>
    <property type="match status" value="2"/>
</dbReference>
<keyword evidence="7 8" id="KW-0326">Glycosidase</keyword>
<reference evidence="15" key="1">
    <citation type="submission" date="2016-08" db="EMBL/GenBank/DDBJ databases">
        <authorList>
            <person name="Varghese N."/>
            <person name="Submissions Spin"/>
        </authorList>
    </citation>
    <scope>NUCLEOTIDE SEQUENCE [LARGE SCALE GENOMIC DNA]</scope>
    <source>
        <strain evidence="15">HAMBI 2975</strain>
    </source>
</reference>
<evidence type="ECO:0000256" key="10">
    <source>
        <dbReference type="PIRSR" id="PIRSR001084-2"/>
    </source>
</evidence>
<evidence type="ECO:0000256" key="3">
    <source>
        <dbReference type="ARBA" id="ARBA00012756"/>
    </source>
</evidence>
<evidence type="ECO:0000256" key="6">
    <source>
        <dbReference type="ARBA" id="ARBA00022833"/>
    </source>
</evidence>
<evidence type="ECO:0000259" key="11">
    <source>
        <dbReference type="Pfam" id="PF02449"/>
    </source>
</evidence>
<dbReference type="PANTHER" id="PTHR36447">
    <property type="entry name" value="BETA-GALACTOSIDASE GANA"/>
    <property type="match status" value="1"/>
</dbReference>
<feature type="domain" description="Glycoside hydrolase family 42 N-terminal" evidence="11">
    <location>
        <begin position="27"/>
        <end position="400"/>
    </location>
</feature>
<dbReference type="Proteomes" id="UP000199101">
    <property type="component" value="Unassembled WGS sequence"/>
</dbReference>
<dbReference type="InterPro" id="IPR017853">
    <property type="entry name" value="GH"/>
</dbReference>
<keyword evidence="4" id="KW-0479">Metal-binding</keyword>
<keyword evidence="5 8" id="KW-0378">Hydrolase</keyword>
<dbReference type="InterPro" id="IPR013529">
    <property type="entry name" value="Glyco_hydro_42_N"/>
</dbReference>
<dbReference type="EMBL" id="FMAG01000004">
    <property type="protein sequence ID" value="SCB34676.1"/>
    <property type="molecule type" value="Genomic_DNA"/>
</dbReference>
<comment type="similarity">
    <text evidence="2 8">Belongs to the glycosyl hydrolase 42 family.</text>
</comment>
<dbReference type="SUPFAM" id="SSF51445">
    <property type="entry name" value="(Trans)glycosidases"/>
    <property type="match status" value="1"/>
</dbReference>
<evidence type="ECO:0000256" key="2">
    <source>
        <dbReference type="ARBA" id="ARBA00005940"/>
    </source>
</evidence>
<evidence type="ECO:0000313" key="14">
    <source>
        <dbReference type="EMBL" id="SCB34676.1"/>
    </source>
</evidence>
<dbReference type="PIRSF" id="PIRSF001084">
    <property type="entry name" value="B-galactosidase"/>
    <property type="match status" value="1"/>
</dbReference>
<feature type="binding site" evidence="10">
    <location>
        <position position="122"/>
    </location>
    <ligand>
        <name>substrate</name>
    </ligand>
</feature>
<name>A0A1C3W3W5_9HYPH</name>
<evidence type="ECO:0000256" key="1">
    <source>
        <dbReference type="ARBA" id="ARBA00001412"/>
    </source>
</evidence>
<gene>
    <name evidence="14" type="ORF">GA0061103_4810</name>
</gene>
<keyword evidence="15" id="KW-1185">Reference proteome</keyword>
<protein>
    <recommendedName>
        <fullName evidence="3 8">Beta-galactosidase</fullName>
        <shortName evidence="8">Beta-gal</shortName>
        <ecNumber evidence="3 8">3.2.1.23</ecNumber>
    </recommendedName>
</protein>
<feature type="domain" description="Beta-galactosidase trimerisation" evidence="12">
    <location>
        <begin position="437"/>
        <end position="534"/>
    </location>
</feature>
<dbReference type="EC" id="3.2.1.23" evidence="3 8"/>
<dbReference type="InterPro" id="IPR029062">
    <property type="entry name" value="Class_I_gatase-like"/>
</dbReference>
<dbReference type="RefSeq" id="WP_092713713.1">
    <property type="nucleotide sequence ID" value="NZ_FMAG01000004.1"/>
</dbReference>
<comment type="catalytic activity">
    <reaction evidence="1 8">
        <text>Hydrolysis of terminal non-reducing beta-D-galactose residues in beta-D-galactosides.</text>
        <dbReference type="EC" id="3.2.1.23"/>
    </reaction>
</comment>
<keyword evidence="6" id="KW-0862">Zinc</keyword>
<dbReference type="Pfam" id="PF02449">
    <property type="entry name" value="Glyco_hydro_42"/>
    <property type="match status" value="1"/>
</dbReference>
<evidence type="ECO:0000256" key="7">
    <source>
        <dbReference type="ARBA" id="ARBA00023295"/>
    </source>
</evidence>
<feature type="domain" description="Beta-galactosidase trimerisation" evidence="12">
    <location>
        <begin position="572"/>
        <end position="637"/>
    </location>
</feature>
<feature type="active site" description="Proton donor" evidence="9">
    <location>
        <position position="161"/>
    </location>
</feature>
<dbReference type="GO" id="GO:0006012">
    <property type="term" value="P:galactose metabolic process"/>
    <property type="evidence" value="ECO:0007669"/>
    <property type="project" value="InterPro"/>
</dbReference>